<sequence>MDCCVIVFSSTHSAMRAEKHLTGRFPVTVMPTPRAVSASCGISLRFPPGDAAGVRAAMEELPGERGCWEIYRLAPDGKADPIVPT</sequence>
<organism evidence="2 3">
    <name type="scientific">Anaerotruncus massiliensis</name>
    <name type="common">ex Liu et al. 2021</name>
    <dbReference type="NCBI Taxonomy" id="2321404"/>
    <lineage>
        <taxon>Bacteria</taxon>
        <taxon>Bacillati</taxon>
        <taxon>Bacillota</taxon>
        <taxon>Clostridia</taxon>
        <taxon>Eubacteriales</taxon>
        <taxon>Oscillospiraceae</taxon>
        <taxon>Anaerotruncus</taxon>
    </lineage>
</organism>
<feature type="domain" description="Putative Se/S carrier protein-like" evidence="1">
    <location>
        <begin position="4"/>
        <end position="60"/>
    </location>
</feature>
<accession>A0A498CP63</accession>
<gene>
    <name evidence="2" type="ORF">D4A47_09665</name>
</gene>
<dbReference type="AlphaFoldDB" id="A0A498CP63"/>
<reference evidence="2 3" key="1">
    <citation type="submission" date="2018-10" db="EMBL/GenBank/DDBJ databases">
        <title>Anaerotruncus faecis sp. nov., isolated from human feces.</title>
        <authorList>
            <person name="Wang Y.-J."/>
        </authorList>
    </citation>
    <scope>NUCLEOTIDE SEQUENCE [LARGE SCALE GENOMIC DNA]</scope>
    <source>
        <strain evidence="2 3">22A2-44</strain>
    </source>
</reference>
<dbReference type="EMBL" id="RCHT01000017">
    <property type="protein sequence ID" value="RLL09770.1"/>
    <property type="molecule type" value="Genomic_DNA"/>
</dbReference>
<comment type="caution">
    <text evidence="2">The sequence shown here is derived from an EMBL/GenBank/DDBJ whole genome shotgun (WGS) entry which is preliminary data.</text>
</comment>
<dbReference type="Proteomes" id="UP000276301">
    <property type="component" value="Unassembled WGS sequence"/>
</dbReference>
<evidence type="ECO:0000313" key="3">
    <source>
        <dbReference type="Proteomes" id="UP000276301"/>
    </source>
</evidence>
<dbReference type="RefSeq" id="WP_121587120.1">
    <property type="nucleotide sequence ID" value="NZ_RCHT01000017.1"/>
</dbReference>
<evidence type="ECO:0000259" key="1">
    <source>
        <dbReference type="Pfam" id="PF11823"/>
    </source>
</evidence>
<dbReference type="InterPro" id="IPR021778">
    <property type="entry name" value="Se/S_carrier-like"/>
</dbReference>
<protein>
    <submittedName>
        <fullName evidence="2">DUF3343 domain-containing protein</fullName>
    </submittedName>
</protein>
<dbReference type="Pfam" id="PF11823">
    <property type="entry name" value="Se_S_carrier"/>
    <property type="match status" value="1"/>
</dbReference>
<evidence type="ECO:0000313" key="2">
    <source>
        <dbReference type="EMBL" id="RLL09770.1"/>
    </source>
</evidence>
<name>A0A498CP63_9FIRM</name>
<proteinExistence type="predicted"/>
<keyword evidence="3" id="KW-1185">Reference proteome</keyword>